<dbReference type="EMBL" id="NCKV01000439">
    <property type="protein sequence ID" value="RWS30615.1"/>
    <property type="molecule type" value="Genomic_DNA"/>
</dbReference>
<evidence type="ECO:0000256" key="8">
    <source>
        <dbReference type="SAM" id="SignalP"/>
    </source>
</evidence>
<dbReference type="Gene3D" id="6.10.250.640">
    <property type="match status" value="1"/>
</dbReference>
<evidence type="ECO:0000256" key="1">
    <source>
        <dbReference type="ARBA" id="ARBA00004240"/>
    </source>
</evidence>
<dbReference type="Proteomes" id="UP000288716">
    <property type="component" value="Unassembled WGS sequence"/>
</dbReference>
<keyword evidence="6" id="KW-0143">Chaperone</keyword>
<evidence type="ECO:0000256" key="4">
    <source>
        <dbReference type="ARBA" id="ARBA00022729"/>
    </source>
</evidence>
<feature type="compositionally biased region" description="Acidic residues" evidence="7">
    <location>
        <begin position="52"/>
        <end position="62"/>
    </location>
</feature>
<evidence type="ECO:0000313" key="9">
    <source>
        <dbReference type="EMBL" id="RWS30615.1"/>
    </source>
</evidence>
<comment type="similarity">
    <text evidence="2">Belongs to the MESD family.</text>
</comment>
<dbReference type="FunFam" id="3.30.70.260:FF:000031">
    <property type="entry name" value="LDLR chaperone MESD"/>
    <property type="match status" value="1"/>
</dbReference>
<accession>A0A443SSX9</accession>
<feature type="region of interest" description="Disordered" evidence="7">
    <location>
        <begin position="49"/>
        <end position="84"/>
    </location>
</feature>
<proteinExistence type="inferred from homology"/>
<evidence type="ECO:0000256" key="7">
    <source>
        <dbReference type="SAM" id="MobiDB-lite"/>
    </source>
</evidence>
<evidence type="ECO:0008006" key="11">
    <source>
        <dbReference type="Google" id="ProtNLM"/>
    </source>
</evidence>
<dbReference type="AlphaFoldDB" id="A0A443SSX9"/>
<keyword evidence="3" id="KW-0879">Wnt signaling pathway</keyword>
<gene>
    <name evidence="9" type="ORF">B4U80_03085</name>
</gene>
<dbReference type="VEuPathDB" id="VectorBase:LDEU001428"/>
<evidence type="ECO:0000256" key="2">
    <source>
        <dbReference type="ARBA" id="ARBA00011068"/>
    </source>
</evidence>
<dbReference type="GO" id="GO:0016055">
    <property type="term" value="P:Wnt signaling pathway"/>
    <property type="evidence" value="ECO:0007669"/>
    <property type="project" value="UniProtKB-KW"/>
</dbReference>
<protein>
    <recommendedName>
        <fullName evidence="11">LDLR chaperone boca-like protein</fullName>
    </recommendedName>
</protein>
<name>A0A443SSX9_9ACAR</name>
<organism evidence="9 10">
    <name type="scientific">Leptotrombidium deliense</name>
    <dbReference type="NCBI Taxonomy" id="299467"/>
    <lineage>
        <taxon>Eukaryota</taxon>
        <taxon>Metazoa</taxon>
        <taxon>Ecdysozoa</taxon>
        <taxon>Arthropoda</taxon>
        <taxon>Chelicerata</taxon>
        <taxon>Arachnida</taxon>
        <taxon>Acari</taxon>
        <taxon>Acariformes</taxon>
        <taxon>Trombidiformes</taxon>
        <taxon>Prostigmata</taxon>
        <taxon>Anystina</taxon>
        <taxon>Parasitengona</taxon>
        <taxon>Trombiculoidea</taxon>
        <taxon>Trombiculidae</taxon>
        <taxon>Leptotrombidium</taxon>
    </lineage>
</organism>
<sequence>MKASILLGVFAAITVVTAENESQKVKQKEKPEWAKKDLRDYNDADLERLYDQWEENDDEPLEKDELPEHRRESPKIDLSSVNTADPESLLKMSKKGRTLMTFVTVSGNPSRKETEEITALWQTGLMNSHIIAERYLVDDHRAIFMFKDGSQAWEAKDFLVEQPRMKEVMIENKAYPGKHVSSKQEL</sequence>
<evidence type="ECO:0000256" key="3">
    <source>
        <dbReference type="ARBA" id="ARBA00022687"/>
    </source>
</evidence>
<feature type="chain" id="PRO_5019115906" description="LDLR chaperone boca-like protein" evidence="8">
    <location>
        <begin position="19"/>
        <end position="186"/>
    </location>
</feature>
<dbReference type="PANTHER" id="PTHR17600">
    <property type="entry name" value="MESODERM DEVELOPMENT CANDIDATE 2"/>
    <property type="match status" value="1"/>
</dbReference>
<evidence type="ECO:0000256" key="5">
    <source>
        <dbReference type="ARBA" id="ARBA00022824"/>
    </source>
</evidence>
<dbReference type="PANTHER" id="PTHR17600:SF2">
    <property type="entry name" value="LRP CHAPERONE MESD"/>
    <property type="match status" value="1"/>
</dbReference>
<dbReference type="GO" id="GO:0006457">
    <property type="term" value="P:protein folding"/>
    <property type="evidence" value="ECO:0007669"/>
    <property type="project" value="InterPro"/>
</dbReference>
<dbReference type="InterPro" id="IPR019330">
    <property type="entry name" value="MESD"/>
</dbReference>
<comment type="caution">
    <text evidence="9">The sequence shown here is derived from an EMBL/GenBank/DDBJ whole genome shotgun (WGS) entry which is preliminary data.</text>
</comment>
<evidence type="ECO:0000256" key="6">
    <source>
        <dbReference type="ARBA" id="ARBA00023186"/>
    </source>
</evidence>
<dbReference type="Gene3D" id="3.30.70.260">
    <property type="match status" value="1"/>
</dbReference>
<keyword evidence="5" id="KW-0256">Endoplasmic reticulum</keyword>
<dbReference type="STRING" id="299467.A0A443SSX9"/>
<dbReference type="GO" id="GO:0005783">
    <property type="term" value="C:endoplasmic reticulum"/>
    <property type="evidence" value="ECO:0007669"/>
    <property type="project" value="UniProtKB-SubCell"/>
</dbReference>
<dbReference type="Pfam" id="PF10185">
    <property type="entry name" value="Mesd"/>
    <property type="match status" value="1"/>
</dbReference>
<feature type="signal peptide" evidence="8">
    <location>
        <begin position="1"/>
        <end position="18"/>
    </location>
</feature>
<dbReference type="OrthoDB" id="75833at2759"/>
<comment type="subcellular location">
    <subcellularLocation>
        <location evidence="1">Endoplasmic reticulum</location>
    </subcellularLocation>
</comment>
<keyword evidence="10" id="KW-1185">Reference proteome</keyword>
<feature type="compositionally biased region" description="Basic and acidic residues" evidence="7">
    <location>
        <begin position="63"/>
        <end position="75"/>
    </location>
</feature>
<evidence type="ECO:0000313" key="10">
    <source>
        <dbReference type="Proteomes" id="UP000288716"/>
    </source>
</evidence>
<reference evidence="9 10" key="1">
    <citation type="journal article" date="2018" name="Gigascience">
        <title>Genomes of trombidid mites reveal novel predicted allergens and laterally-transferred genes associated with secondary metabolism.</title>
        <authorList>
            <person name="Dong X."/>
            <person name="Chaisiri K."/>
            <person name="Xia D."/>
            <person name="Armstrong S.D."/>
            <person name="Fang Y."/>
            <person name="Donnelly M.J."/>
            <person name="Kadowaki T."/>
            <person name="McGarry J.W."/>
            <person name="Darby A.C."/>
            <person name="Makepeace B.L."/>
        </authorList>
    </citation>
    <scope>NUCLEOTIDE SEQUENCE [LARGE SCALE GENOMIC DNA]</scope>
    <source>
        <strain evidence="9">UoL-UT</strain>
    </source>
</reference>
<keyword evidence="4 8" id="KW-0732">Signal</keyword>